<reference evidence="3 4" key="1">
    <citation type="submission" date="2024-08" db="EMBL/GenBank/DDBJ databases">
        <authorList>
            <person name="Cucini C."/>
            <person name="Frati F."/>
        </authorList>
    </citation>
    <scope>NUCLEOTIDE SEQUENCE [LARGE SCALE GENOMIC DNA]</scope>
</reference>
<feature type="compositionally biased region" description="Low complexity" evidence="1">
    <location>
        <begin position="98"/>
        <end position="107"/>
    </location>
</feature>
<organism evidence="3 4">
    <name type="scientific">Orchesella dallaii</name>
    <dbReference type="NCBI Taxonomy" id="48710"/>
    <lineage>
        <taxon>Eukaryota</taxon>
        <taxon>Metazoa</taxon>
        <taxon>Ecdysozoa</taxon>
        <taxon>Arthropoda</taxon>
        <taxon>Hexapoda</taxon>
        <taxon>Collembola</taxon>
        <taxon>Entomobryomorpha</taxon>
        <taxon>Entomobryoidea</taxon>
        <taxon>Orchesellidae</taxon>
        <taxon>Orchesellinae</taxon>
        <taxon>Orchesella</taxon>
    </lineage>
</organism>
<feature type="compositionally biased region" description="Low complexity" evidence="1">
    <location>
        <begin position="407"/>
        <end position="424"/>
    </location>
</feature>
<feature type="region of interest" description="Disordered" evidence="1">
    <location>
        <begin position="466"/>
        <end position="519"/>
    </location>
</feature>
<evidence type="ECO:0000313" key="4">
    <source>
        <dbReference type="Proteomes" id="UP001642540"/>
    </source>
</evidence>
<dbReference type="EMBL" id="CAXLJM020000013">
    <property type="protein sequence ID" value="CAL8079621.1"/>
    <property type="molecule type" value="Genomic_DNA"/>
</dbReference>
<keyword evidence="2" id="KW-0732">Signal</keyword>
<feature type="compositionally biased region" description="Low complexity" evidence="1">
    <location>
        <begin position="466"/>
        <end position="505"/>
    </location>
</feature>
<evidence type="ECO:0000256" key="2">
    <source>
        <dbReference type="SAM" id="SignalP"/>
    </source>
</evidence>
<dbReference type="Proteomes" id="UP001642540">
    <property type="component" value="Unassembled WGS sequence"/>
</dbReference>
<feature type="chain" id="PRO_5045431760" evidence="2">
    <location>
        <begin position="20"/>
        <end position="539"/>
    </location>
</feature>
<feature type="region of interest" description="Disordered" evidence="1">
    <location>
        <begin position="21"/>
        <end position="50"/>
    </location>
</feature>
<evidence type="ECO:0000313" key="3">
    <source>
        <dbReference type="EMBL" id="CAL8079621.1"/>
    </source>
</evidence>
<feature type="compositionally biased region" description="Low complexity" evidence="1">
    <location>
        <begin position="309"/>
        <end position="340"/>
    </location>
</feature>
<proteinExistence type="predicted"/>
<feature type="region of interest" description="Disordered" evidence="1">
    <location>
        <begin position="402"/>
        <end position="424"/>
    </location>
</feature>
<keyword evidence="4" id="KW-1185">Reference proteome</keyword>
<feature type="compositionally biased region" description="Polar residues" evidence="1">
    <location>
        <begin position="69"/>
        <end position="84"/>
    </location>
</feature>
<feature type="compositionally biased region" description="Polar residues" evidence="1">
    <location>
        <begin position="40"/>
        <end position="50"/>
    </location>
</feature>
<feature type="region of interest" description="Disordered" evidence="1">
    <location>
        <begin position="309"/>
        <end position="373"/>
    </location>
</feature>
<feature type="compositionally biased region" description="Polar residues" evidence="1">
    <location>
        <begin position="506"/>
        <end position="519"/>
    </location>
</feature>
<protein>
    <submittedName>
        <fullName evidence="3">Uncharacterized protein</fullName>
    </submittedName>
</protein>
<evidence type="ECO:0000256" key="1">
    <source>
        <dbReference type="SAM" id="MobiDB-lite"/>
    </source>
</evidence>
<accession>A0ABP1PW31</accession>
<sequence>MKPSVVAIAFAVVIALSNALPVPEESSSTTAKSDDDTKTPSGVANTLTQGTKTLVETKTSLLKGLTGSVPSSLQADASSTNEAVQRNERGSASGGYSGYPSSSYGPNSVSETPNNFINVFSQAAANTVNFGTQLLNSLVGVAANILQGTVSTLLSLLNAKGQVVGAVVQSAPPVLASVTRTAGDVLAAKARIFGAVTQSAVNFGSQLAQTLTNIFAGLFNGPNAINFNALTGGGRSSDGGSGGGNVLGGVGNFAQTIINAKLNLLNGLLSPFTGGRPLLNFGGGSGGGGGLAALFGSLSGGLGGSASSSSSSSSGGYSSPSEPNFRITITATSPAPSSSTDGPLRPTRYFSSQLGSSGSNALPGGTQPNSLDELNPANLLATFSNGVVQGIVEQFSKGANGNNNPFLAGGSSSTDGSSSSANNNNANSLGNLFFNLNNNNGNARNSVTPSSLSANNNFLAAFLNPTVAPSSNNNQQQGSSKPVSSPLSQSFFNFPTPTSPSSSQNGGESTPKIRNQQNLRNLIARLFPGTTVTRNKKSL</sequence>
<gene>
    <name evidence="3" type="ORF">ODALV1_LOCUS4419</name>
</gene>
<feature type="signal peptide" evidence="2">
    <location>
        <begin position="1"/>
        <end position="19"/>
    </location>
</feature>
<name>A0ABP1PW31_9HEXA</name>
<feature type="compositionally biased region" description="Polar residues" evidence="1">
    <location>
        <begin position="349"/>
        <end position="372"/>
    </location>
</feature>
<comment type="caution">
    <text evidence="3">The sequence shown here is derived from an EMBL/GenBank/DDBJ whole genome shotgun (WGS) entry which is preliminary data.</text>
</comment>
<feature type="region of interest" description="Disordered" evidence="1">
    <location>
        <begin position="69"/>
        <end position="107"/>
    </location>
</feature>